<comment type="pathway">
    <text evidence="2">Cell wall biogenesis; lipoteichoic acid biosynthesis.</text>
</comment>
<dbReference type="InterPro" id="IPR017850">
    <property type="entry name" value="Alkaline_phosphatase_core_sf"/>
</dbReference>
<evidence type="ECO:0000256" key="8">
    <source>
        <dbReference type="SAM" id="Phobius"/>
    </source>
</evidence>
<dbReference type="SUPFAM" id="SSF53649">
    <property type="entry name" value="Alkaline phosphatase-like"/>
    <property type="match status" value="1"/>
</dbReference>
<feature type="transmembrane region" description="Helical" evidence="8">
    <location>
        <begin position="196"/>
        <end position="220"/>
    </location>
</feature>
<dbReference type="eggNOG" id="COG1368">
    <property type="taxonomic scope" value="Bacteria"/>
</dbReference>
<dbReference type="EC" id="3.1.6.-" evidence="10"/>
<evidence type="ECO:0000256" key="5">
    <source>
        <dbReference type="ARBA" id="ARBA00022989"/>
    </source>
</evidence>
<feature type="domain" description="Sulfatase N-terminal" evidence="9">
    <location>
        <begin position="482"/>
        <end position="763"/>
    </location>
</feature>
<comment type="caution">
    <text evidence="10">The sequence shown here is derived from an EMBL/GenBank/DDBJ whole genome shotgun (WGS) entry which is preliminary data.</text>
</comment>
<name>E6IYY8_STRAP</name>
<dbReference type="Proteomes" id="UP000002973">
    <property type="component" value="Unassembled WGS sequence"/>
</dbReference>
<feature type="transmembrane region" description="Helical" evidence="8">
    <location>
        <begin position="232"/>
        <end position="251"/>
    </location>
</feature>
<dbReference type="CDD" id="cd16015">
    <property type="entry name" value="LTA_synthase"/>
    <property type="match status" value="1"/>
</dbReference>
<sequence length="822" mass="94198">MMKFLRKNYEQISFILISFLMLDVSIVNLSMALNSHADLTTYPFLWIEILLSTFFLFGISFLISNLSYKKLTTWYVIIYGLYTIFSYLLEVTRNVNNPSFKFEKIFQNHFLQLYFLPVLLVISIMVVLYKTIPKLDNLSLFKGLHIDKNNSSGMENLLLSQLLLSLVFSDNKFLSVLTKTEFLSRFYEKKLQINELFVFSLTSLVFLIFVFGSVLSLLVVQGMKDLSENKNSFSVATLFSAIFAVVFNYTIQNSIRADISVLDLRLFAGASLFQISIFFITFICLYAVFNSFLLPTILILVVGIGSSIASALKFQYRQEPILPSDIVWLRNPKTLLDFIGGNYIIYILFIFLLIASLYWFLRKKILPNKTVPNIKYRIILLVLPAVFFFGILQVFSSKKDGKITDNIPVMSILNNYHDLTWFGNTVNSQMRSVSFVWFSQMSDTTMTQPKKYSKETIKNLENKYKRIAANYNQSRTETIENQTVIYILSESFSDPARVEGVTMSENPIPNIQEVKNKSTSGLMKSDGYGGGTANMEFQTLTGLPFYNLSPSISVIYTEVVPGMNKFPSISDFYSRKNRTVIHLASPSNYSRNIIYNDLGFNKFIHYGTKGLKGDQIGGNYSDKTTYNQILNNLKENQSQFFSVMTMQNHMPWTEPNPITISAKYIGFSDADNQTLSNYVRMLHHTDVATKDFLDQLSKINKKITVVFYGDHLPGLYPQSAFKNNPESQYLTDYFVWSNYETPKLDYPMVNSSDFTALLLEQTNSKVSPYYALLTEVLHKASVDKKDLDAEGQQIAEDLKLVQYDMVAGKGYLSKDFFKVHSE</sequence>
<keyword evidence="10" id="KW-0378">Hydrolase</keyword>
<feature type="transmembrane region" description="Helical" evidence="8">
    <location>
        <begin position="12"/>
        <end position="32"/>
    </location>
</feature>
<dbReference type="InterPro" id="IPR000917">
    <property type="entry name" value="Sulfatase_N"/>
</dbReference>
<evidence type="ECO:0000313" key="10">
    <source>
        <dbReference type="EMBL" id="EFU23243.1"/>
    </source>
</evidence>
<keyword evidence="7" id="KW-0175">Coiled coil</keyword>
<evidence type="ECO:0000256" key="2">
    <source>
        <dbReference type="ARBA" id="ARBA00004936"/>
    </source>
</evidence>
<proteinExistence type="predicted"/>
<keyword evidence="5 8" id="KW-1133">Transmembrane helix</keyword>
<feature type="transmembrane region" description="Helical" evidence="8">
    <location>
        <begin position="109"/>
        <end position="129"/>
    </location>
</feature>
<evidence type="ECO:0000256" key="4">
    <source>
        <dbReference type="ARBA" id="ARBA00022692"/>
    </source>
</evidence>
<gene>
    <name evidence="10" type="ORF">HMPREF0813_00200</name>
</gene>
<dbReference type="EMBL" id="AECT01000003">
    <property type="protein sequence ID" value="EFU23243.1"/>
    <property type="molecule type" value="Genomic_DNA"/>
</dbReference>
<feature type="transmembrane region" description="Helical" evidence="8">
    <location>
        <begin position="71"/>
        <end position="89"/>
    </location>
</feature>
<evidence type="ECO:0000313" key="11">
    <source>
        <dbReference type="Proteomes" id="UP000002973"/>
    </source>
</evidence>
<protein>
    <submittedName>
        <fullName evidence="10">Arylsulfatase</fullName>
        <ecNumber evidence="10">3.1.6.-</ecNumber>
    </submittedName>
</protein>
<feature type="transmembrane region" description="Helical" evidence="8">
    <location>
        <begin position="376"/>
        <end position="395"/>
    </location>
</feature>
<evidence type="ECO:0000259" key="9">
    <source>
        <dbReference type="Pfam" id="PF00884"/>
    </source>
</evidence>
<keyword evidence="3" id="KW-1003">Cell membrane</keyword>
<dbReference type="GO" id="GO:0016787">
    <property type="term" value="F:hydrolase activity"/>
    <property type="evidence" value="ECO:0007669"/>
    <property type="project" value="UniProtKB-KW"/>
</dbReference>
<dbReference type="Pfam" id="PF00884">
    <property type="entry name" value="Sulfatase"/>
    <property type="match status" value="1"/>
</dbReference>
<keyword evidence="4 8" id="KW-0812">Transmembrane</keyword>
<evidence type="ECO:0000256" key="1">
    <source>
        <dbReference type="ARBA" id="ARBA00004651"/>
    </source>
</evidence>
<feature type="transmembrane region" description="Helical" evidence="8">
    <location>
        <begin position="44"/>
        <end position="64"/>
    </location>
</feature>
<accession>E6IYY8</accession>
<reference evidence="10 11" key="1">
    <citation type="submission" date="2010-11" db="EMBL/GenBank/DDBJ databases">
        <authorList>
            <person name="Weinstock G."/>
            <person name="Sodergren E."/>
            <person name="Clifton S."/>
            <person name="Fulton L."/>
            <person name="Fulton B."/>
            <person name="Courtney L."/>
            <person name="Fronick C."/>
            <person name="Harrison M."/>
            <person name="Strong C."/>
            <person name="Farmer C."/>
            <person name="Delahaunty K."/>
            <person name="Markovic C."/>
            <person name="Hall O."/>
            <person name="Minx P."/>
            <person name="Tomlinson C."/>
            <person name="Mitreva M."/>
            <person name="Hou S."/>
            <person name="Chen J."/>
            <person name="Wollam A."/>
            <person name="Pepin K.H."/>
            <person name="Johnson M."/>
            <person name="Bhonagiri V."/>
            <person name="Zhang X."/>
            <person name="Suruliraj S."/>
            <person name="Warren W."/>
            <person name="Chinwalla A."/>
            <person name="Mardis E.R."/>
            <person name="Wilson R.K."/>
        </authorList>
    </citation>
    <scope>NUCLEOTIDE SEQUENCE [LARGE SCALE GENOMIC DNA]</scope>
    <source>
        <strain evidence="10 11">F0211</strain>
    </source>
</reference>
<evidence type="ECO:0000256" key="3">
    <source>
        <dbReference type="ARBA" id="ARBA00022475"/>
    </source>
</evidence>
<dbReference type="GO" id="GO:0005886">
    <property type="term" value="C:plasma membrane"/>
    <property type="evidence" value="ECO:0007669"/>
    <property type="project" value="UniProtKB-SubCell"/>
</dbReference>
<dbReference type="InterPro" id="IPR050448">
    <property type="entry name" value="OpgB/LTA_synthase_biosynth"/>
</dbReference>
<feature type="transmembrane region" description="Helical" evidence="8">
    <location>
        <begin position="335"/>
        <end position="361"/>
    </location>
</feature>
<evidence type="ECO:0000256" key="7">
    <source>
        <dbReference type="SAM" id="Coils"/>
    </source>
</evidence>
<dbReference type="AlphaFoldDB" id="E6IYY8"/>
<comment type="subcellular location">
    <subcellularLocation>
        <location evidence="1">Cell membrane</location>
        <topology evidence="1">Multi-pass membrane protein</topology>
    </subcellularLocation>
</comment>
<organism evidence="10 11">
    <name type="scientific">Streptococcus anginosus F0211</name>
    <dbReference type="NCBI Taxonomy" id="706437"/>
    <lineage>
        <taxon>Bacteria</taxon>
        <taxon>Bacillati</taxon>
        <taxon>Bacillota</taxon>
        <taxon>Bacilli</taxon>
        <taxon>Lactobacillales</taxon>
        <taxon>Streptococcaceae</taxon>
        <taxon>Streptococcus</taxon>
        <taxon>Streptococcus anginosus group</taxon>
    </lineage>
</organism>
<dbReference type="PANTHER" id="PTHR47371:SF3">
    <property type="entry name" value="PHOSPHOGLYCEROL TRANSFERASE I"/>
    <property type="match status" value="1"/>
</dbReference>
<dbReference type="PANTHER" id="PTHR47371">
    <property type="entry name" value="LIPOTEICHOIC ACID SYNTHASE"/>
    <property type="match status" value="1"/>
</dbReference>
<feature type="transmembrane region" description="Helical" evidence="8">
    <location>
        <begin position="263"/>
        <end position="288"/>
    </location>
</feature>
<evidence type="ECO:0000256" key="6">
    <source>
        <dbReference type="ARBA" id="ARBA00023136"/>
    </source>
</evidence>
<dbReference type="Gene3D" id="3.40.720.10">
    <property type="entry name" value="Alkaline Phosphatase, subunit A"/>
    <property type="match status" value="1"/>
</dbReference>
<keyword evidence="6 8" id="KW-0472">Membrane</keyword>
<feature type="coiled-coil region" evidence="7">
    <location>
        <begin position="450"/>
        <end position="477"/>
    </location>
</feature>